<dbReference type="InterPro" id="IPR015424">
    <property type="entry name" value="PyrdxlP-dep_Trfase"/>
</dbReference>
<dbReference type="InterPro" id="IPR001597">
    <property type="entry name" value="ArAA_b-elim_lyase/Thr_aldolase"/>
</dbReference>
<reference evidence="5 6" key="1">
    <citation type="journal article" date="2019" name="Int. J. Syst. Evol. Microbiol.">
        <title>The Global Catalogue of Microorganisms (GCM) 10K type strain sequencing project: providing services to taxonomists for standard genome sequencing and annotation.</title>
        <authorList>
            <consortium name="The Broad Institute Genomics Platform"/>
            <consortium name="The Broad Institute Genome Sequencing Center for Infectious Disease"/>
            <person name="Wu L."/>
            <person name="Ma J."/>
        </authorList>
    </citation>
    <scope>NUCLEOTIDE SEQUENCE [LARGE SCALE GENOMIC DNA]</scope>
    <source>
        <strain evidence="5 6">JCM 8542</strain>
    </source>
</reference>
<dbReference type="PANTHER" id="PTHR48097">
    <property type="entry name" value="L-THREONINE ALDOLASE-RELATED"/>
    <property type="match status" value="1"/>
</dbReference>
<organism evidence="5 6">
    <name type="scientific">Selenomonas dianae</name>
    <dbReference type="NCBI Taxonomy" id="135079"/>
    <lineage>
        <taxon>Bacteria</taxon>
        <taxon>Bacillati</taxon>
        <taxon>Bacillota</taxon>
        <taxon>Negativicutes</taxon>
        <taxon>Selenomonadales</taxon>
        <taxon>Selenomonadaceae</taxon>
        <taxon>Selenomonas</taxon>
    </lineage>
</organism>
<comment type="cofactor">
    <cofactor evidence="1">
        <name>pyridoxal 5'-phosphate</name>
        <dbReference type="ChEBI" id="CHEBI:597326"/>
    </cofactor>
</comment>
<evidence type="ECO:0000259" key="4">
    <source>
        <dbReference type="Pfam" id="PF01212"/>
    </source>
</evidence>
<keyword evidence="3" id="KW-0663">Pyridoxal phosphate</keyword>
<gene>
    <name evidence="5" type="ORF">GCM10008919_17120</name>
</gene>
<dbReference type="PANTHER" id="PTHR48097:SF5">
    <property type="entry name" value="LOW SPECIFICITY L-THREONINE ALDOLASE"/>
    <property type="match status" value="1"/>
</dbReference>
<protein>
    <submittedName>
        <fullName evidence="5">Beta-eliminating lyase-related protein</fullName>
    </submittedName>
</protein>
<evidence type="ECO:0000313" key="5">
    <source>
        <dbReference type="EMBL" id="GAA0214455.1"/>
    </source>
</evidence>
<evidence type="ECO:0000313" key="6">
    <source>
        <dbReference type="Proteomes" id="UP001500399"/>
    </source>
</evidence>
<name>A0ABN0T7C1_9FIRM</name>
<evidence type="ECO:0000256" key="2">
    <source>
        <dbReference type="ARBA" id="ARBA00006966"/>
    </source>
</evidence>
<dbReference type="RefSeq" id="WP_304987317.1">
    <property type="nucleotide sequence ID" value="NZ_BAAACR010000012.1"/>
</dbReference>
<evidence type="ECO:0000256" key="3">
    <source>
        <dbReference type="ARBA" id="ARBA00022898"/>
    </source>
</evidence>
<dbReference type="Gene3D" id="3.40.640.10">
    <property type="entry name" value="Type I PLP-dependent aspartate aminotransferase-like (Major domain)"/>
    <property type="match status" value="1"/>
</dbReference>
<dbReference type="InterPro" id="IPR015421">
    <property type="entry name" value="PyrdxlP-dep_Trfase_major"/>
</dbReference>
<dbReference type="Pfam" id="PF01212">
    <property type="entry name" value="Beta_elim_lyase"/>
    <property type="match status" value="1"/>
</dbReference>
<proteinExistence type="inferred from homology"/>
<keyword evidence="5" id="KW-0456">Lyase</keyword>
<dbReference type="GO" id="GO:0016829">
    <property type="term" value="F:lyase activity"/>
    <property type="evidence" value="ECO:0007669"/>
    <property type="project" value="UniProtKB-KW"/>
</dbReference>
<comment type="similarity">
    <text evidence="2">Belongs to the threonine aldolase family.</text>
</comment>
<dbReference type="Gene3D" id="3.90.1150.10">
    <property type="entry name" value="Aspartate Aminotransferase, domain 1"/>
    <property type="match status" value="1"/>
</dbReference>
<accession>A0ABN0T7C1</accession>
<feature type="domain" description="Aromatic amino acid beta-eliminating lyase/threonine aldolase" evidence="4">
    <location>
        <begin position="10"/>
        <end position="288"/>
    </location>
</feature>
<dbReference type="Proteomes" id="UP001500399">
    <property type="component" value="Unassembled WGS sequence"/>
</dbReference>
<dbReference type="EMBL" id="BAAACR010000012">
    <property type="protein sequence ID" value="GAA0214455.1"/>
    <property type="molecule type" value="Genomic_DNA"/>
</dbReference>
<evidence type="ECO:0000256" key="1">
    <source>
        <dbReference type="ARBA" id="ARBA00001933"/>
    </source>
</evidence>
<sequence>MRRMSELLSFASDYMEGAHAEILQRLVATNLEQTAGYGLDPYSEAAREKIRRSCRASHAEIHFLAGGTQTNRIVIAALLRPYEGVIAADTGHITVHEAGAVEAGGHKVLALPHTDGKLTARAIETCLRAYHEDANRDHMVRPGMVYLSHPTEYGTLYSMDELEVISAICRTNRIPLFLDGARLAYALGCPANELTLPAIARLTDVFYIGGTKCGALCGEAVVFPKPAVVPHFFTIVKQSGALMAKGRVLGIQFDTLFTDGLYERGGAHAVAAADRIRAALTEKGYPLAVDSPTNQIFLALDEAQLAHLSAHVAMGFWEQQENVTVMRIATSWATQDADVERLIAVL</sequence>
<dbReference type="InterPro" id="IPR015422">
    <property type="entry name" value="PyrdxlP-dep_Trfase_small"/>
</dbReference>
<comment type="caution">
    <text evidence="5">The sequence shown here is derived from an EMBL/GenBank/DDBJ whole genome shotgun (WGS) entry which is preliminary data.</text>
</comment>
<keyword evidence="6" id="KW-1185">Reference proteome</keyword>
<dbReference type="SUPFAM" id="SSF53383">
    <property type="entry name" value="PLP-dependent transferases"/>
    <property type="match status" value="1"/>
</dbReference>